<feature type="binding site" evidence="2">
    <location>
        <position position="39"/>
    </location>
    <ligand>
        <name>Fe cation</name>
        <dbReference type="ChEBI" id="CHEBI:24875"/>
        <label>1</label>
    </ligand>
</feature>
<dbReference type="PANTHER" id="PTHR36303:SF1">
    <property type="entry name" value="2',3'-CYCLIC-NUCLEOTIDE 2'-PHOSPHODIESTERASE"/>
    <property type="match status" value="1"/>
</dbReference>
<dbReference type="PANTHER" id="PTHR36303">
    <property type="entry name" value="2',3'-CYCLIC-NUCLEOTIDE 2'-PHOSPHODIESTERASE"/>
    <property type="match status" value="1"/>
</dbReference>
<keyword evidence="2" id="KW-0479">Metal-binding</keyword>
<evidence type="ECO:0000313" key="3">
    <source>
        <dbReference type="EMBL" id="OGZ35162.1"/>
    </source>
</evidence>
<proteinExistence type="predicted"/>
<gene>
    <name evidence="3" type="ORF">A2815_01105</name>
</gene>
<feature type="binding site" evidence="2">
    <location>
        <position position="180"/>
    </location>
    <ligand>
        <name>Fe cation</name>
        <dbReference type="ChEBI" id="CHEBI:24875"/>
        <label>1</label>
    </ligand>
</feature>
<feature type="binding site" evidence="2">
    <location>
        <position position="153"/>
    </location>
    <ligand>
        <name>Fe cation</name>
        <dbReference type="ChEBI" id="CHEBI:24875"/>
        <label>2</label>
    </ligand>
</feature>
<dbReference type="GO" id="GO:0046872">
    <property type="term" value="F:metal ion binding"/>
    <property type="evidence" value="ECO:0007669"/>
    <property type="project" value="UniProtKB-KW"/>
</dbReference>
<organism evidence="3 4">
    <name type="scientific">Candidatus Portnoybacteria bacterium RIFCSPHIGHO2_01_FULL_40_12b</name>
    <dbReference type="NCBI Taxonomy" id="1801994"/>
    <lineage>
        <taxon>Bacteria</taxon>
        <taxon>Candidatus Portnoyibacteriota</taxon>
    </lineage>
</organism>
<feature type="active site" description="Proton donor" evidence="1">
    <location>
        <position position="68"/>
    </location>
</feature>
<sequence length="265" mass="29385">MKILFFGDIIGRPGREAIKEILPQWKKKYQPDLVLANGENLAHGLGVSERTLKEVLEAGVDLITSGNHIFDKTEAIPLLEDKEISLLRPANYPPMVPGRGCQIIEIGIKKILVINLNGRLFFKESLDCPFREADRILEEYEDEKTAAIIVDFHAEATSEKVVMGHYLDGRVSAVLGTHTHIPTADDKILPAGTAYISDIGMVGPAYSVIGIDKDVIIKEFLTQIRQKKGEIAQGPVEINAVLLETDNQGRAKKIERLREIIDLAN</sequence>
<feature type="binding site" evidence="2">
    <location>
        <position position="40"/>
    </location>
    <ligand>
        <name>Fe cation</name>
        <dbReference type="ChEBI" id="CHEBI:24875"/>
        <label>1</label>
    </ligand>
</feature>
<dbReference type="EMBL" id="MHMY01000017">
    <property type="protein sequence ID" value="OGZ35162.1"/>
    <property type="molecule type" value="Genomic_DNA"/>
</dbReference>
<dbReference type="SUPFAM" id="SSF56300">
    <property type="entry name" value="Metallo-dependent phosphatases"/>
    <property type="match status" value="1"/>
</dbReference>
<dbReference type="PIRSF" id="PIRSF004789">
    <property type="entry name" value="DR1281"/>
    <property type="match status" value="1"/>
</dbReference>
<dbReference type="InterPro" id="IPR029052">
    <property type="entry name" value="Metallo-depent_PP-like"/>
</dbReference>
<accession>A0A1G2FBL3</accession>
<evidence type="ECO:0000256" key="2">
    <source>
        <dbReference type="PIRSR" id="PIRSR004789-51"/>
    </source>
</evidence>
<protein>
    <submittedName>
        <fullName evidence="3">Metallophosphoesterase</fullName>
    </submittedName>
</protein>
<feature type="binding site" evidence="2">
    <location>
        <position position="8"/>
    </location>
    <ligand>
        <name>Fe cation</name>
        <dbReference type="ChEBI" id="CHEBI:24875"/>
        <label>1</label>
    </ligand>
</feature>
<name>A0A1G2FBL3_9BACT</name>
<dbReference type="NCBIfam" id="TIGR00282">
    <property type="entry name" value="TIGR00282 family metallophosphoesterase"/>
    <property type="match status" value="1"/>
</dbReference>
<dbReference type="GO" id="GO:0004113">
    <property type="term" value="F:2',3'-cyclic-nucleotide 3'-phosphodiesterase activity"/>
    <property type="evidence" value="ECO:0007669"/>
    <property type="project" value="TreeGrafter"/>
</dbReference>
<dbReference type="InterPro" id="IPR005235">
    <property type="entry name" value="YmdB-like"/>
</dbReference>
<reference evidence="3 4" key="1">
    <citation type="journal article" date="2016" name="Nat. Commun.">
        <title>Thousands of microbial genomes shed light on interconnected biogeochemical processes in an aquifer system.</title>
        <authorList>
            <person name="Anantharaman K."/>
            <person name="Brown C.T."/>
            <person name="Hug L.A."/>
            <person name="Sharon I."/>
            <person name="Castelle C.J."/>
            <person name="Probst A.J."/>
            <person name="Thomas B.C."/>
            <person name="Singh A."/>
            <person name="Wilkins M.J."/>
            <person name="Karaoz U."/>
            <person name="Brodie E.L."/>
            <person name="Williams K.H."/>
            <person name="Hubbard S.S."/>
            <person name="Banfield J.F."/>
        </authorList>
    </citation>
    <scope>NUCLEOTIDE SEQUENCE [LARGE SCALE GENOMIC DNA]</scope>
</reference>
<feature type="binding site" evidence="2">
    <location>
        <position position="39"/>
    </location>
    <ligand>
        <name>Fe cation</name>
        <dbReference type="ChEBI" id="CHEBI:24875"/>
        <label>2</label>
    </ligand>
</feature>
<feature type="binding site" evidence="2">
    <location>
        <position position="67"/>
    </location>
    <ligand>
        <name>Fe cation</name>
        <dbReference type="ChEBI" id="CHEBI:24875"/>
        <label>2</label>
    </ligand>
</feature>
<dbReference type="Gene3D" id="3.60.21.10">
    <property type="match status" value="1"/>
</dbReference>
<dbReference type="Pfam" id="PF13277">
    <property type="entry name" value="YmdB"/>
    <property type="match status" value="1"/>
</dbReference>
<dbReference type="AlphaFoldDB" id="A0A1G2FBL3"/>
<evidence type="ECO:0000256" key="1">
    <source>
        <dbReference type="PIRSR" id="PIRSR004789-50"/>
    </source>
</evidence>
<dbReference type="Proteomes" id="UP000176974">
    <property type="component" value="Unassembled WGS sequence"/>
</dbReference>
<feature type="binding site" evidence="2">
    <location>
        <position position="178"/>
    </location>
    <ligand>
        <name>Fe cation</name>
        <dbReference type="ChEBI" id="CHEBI:24875"/>
        <label>2</label>
    </ligand>
</feature>
<evidence type="ECO:0000313" key="4">
    <source>
        <dbReference type="Proteomes" id="UP000176974"/>
    </source>
</evidence>
<comment type="caution">
    <text evidence="3">The sequence shown here is derived from an EMBL/GenBank/DDBJ whole genome shotgun (WGS) entry which is preliminary data.</text>
</comment>